<dbReference type="EMBL" id="AOHW01000036">
    <property type="protein sequence ID" value="ELY39796.1"/>
    <property type="molecule type" value="Genomic_DNA"/>
</dbReference>
<keyword evidence="1" id="KW-0812">Transmembrane</keyword>
<feature type="transmembrane region" description="Helical" evidence="1">
    <location>
        <begin position="335"/>
        <end position="353"/>
    </location>
</feature>
<dbReference type="eggNOG" id="arCOG03124">
    <property type="taxonomic scope" value="Archaea"/>
</dbReference>
<dbReference type="Pfam" id="PF07885">
    <property type="entry name" value="Ion_trans_2"/>
    <property type="match status" value="1"/>
</dbReference>
<keyword evidence="1" id="KW-0472">Membrane</keyword>
<keyword evidence="1" id="KW-1133">Transmembrane helix</keyword>
<accession>L9VRW7</accession>
<feature type="transmembrane region" description="Helical" evidence="1">
    <location>
        <begin position="374"/>
        <end position="393"/>
    </location>
</feature>
<dbReference type="STRING" id="1114856.GCA_000383975_03229"/>
<evidence type="ECO:0000256" key="1">
    <source>
        <dbReference type="SAM" id="Phobius"/>
    </source>
</evidence>
<dbReference type="PATRIC" id="fig|1114856.3.peg.2915"/>
<dbReference type="SUPFAM" id="SSF81324">
    <property type="entry name" value="Voltage-gated potassium channels"/>
    <property type="match status" value="1"/>
</dbReference>
<gene>
    <name evidence="3" type="ORF">C496_14001</name>
</gene>
<dbReference type="eggNOG" id="arCOG03127">
    <property type="taxonomic scope" value="Archaea"/>
</dbReference>
<comment type="caution">
    <text evidence="3">The sequence shown here is derived from an EMBL/GenBank/DDBJ whole genome shotgun (WGS) entry which is preliminary data.</text>
</comment>
<dbReference type="Gene3D" id="1.10.287.70">
    <property type="match status" value="1"/>
</dbReference>
<dbReference type="Pfam" id="PF00805">
    <property type="entry name" value="Pentapeptide"/>
    <property type="match status" value="3"/>
</dbReference>
<organism evidence="3 4">
    <name type="scientific">Natronorubrum tibetense GA33</name>
    <dbReference type="NCBI Taxonomy" id="1114856"/>
    <lineage>
        <taxon>Archaea</taxon>
        <taxon>Methanobacteriati</taxon>
        <taxon>Methanobacteriota</taxon>
        <taxon>Stenosarchaea group</taxon>
        <taxon>Halobacteria</taxon>
        <taxon>Halobacteriales</taxon>
        <taxon>Natrialbaceae</taxon>
        <taxon>Natronorubrum</taxon>
    </lineage>
</organism>
<evidence type="ECO:0000313" key="4">
    <source>
        <dbReference type="Proteomes" id="UP000011599"/>
    </source>
</evidence>
<dbReference type="InterPro" id="IPR013099">
    <property type="entry name" value="K_chnl_dom"/>
</dbReference>
<name>L9VRW7_9EURY</name>
<keyword evidence="4" id="KW-1185">Reference proteome</keyword>
<dbReference type="Gene3D" id="2.160.20.80">
    <property type="entry name" value="E3 ubiquitin-protein ligase SopA"/>
    <property type="match status" value="2"/>
</dbReference>
<dbReference type="PANTHER" id="PTHR14136:SF17">
    <property type="entry name" value="BTB_POZ DOMAIN-CONTAINING PROTEIN KCTD9"/>
    <property type="match status" value="1"/>
</dbReference>
<feature type="domain" description="Potassium channel" evidence="2">
    <location>
        <begin position="373"/>
        <end position="427"/>
    </location>
</feature>
<evidence type="ECO:0000259" key="2">
    <source>
        <dbReference type="Pfam" id="PF07885"/>
    </source>
</evidence>
<protein>
    <recommendedName>
        <fullName evidence="2">Potassium channel domain-containing protein</fullName>
    </recommendedName>
</protein>
<proteinExistence type="predicted"/>
<dbReference type="InterPro" id="IPR001646">
    <property type="entry name" value="5peptide_repeat"/>
</dbReference>
<reference evidence="3 4" key="1">
    <citation type="journal article" date="2014" name="PLoS Genet.">
        <title>Phylogenetically driven sequencing of extremely halophilic archaea reveals strategies for static and dynamic osmo-response.</title>
        <authorList>
            <person name="Becker E.A."/>
            <person name="Seitzer P.M."/>
            <person name="Tritt A."/>
            <person name="Larsen D."/>
            <person name="Krusor M."/>
            <person name="Yao A.I."/>
            <person name="Wu D."/>
            <person name="Madern D."/>
            <person name="Eisen J.A."/>
            <person name="Darling A.E."/>
            <person name="Facciotti M.T."/>
        </authorList>
    </citation>
    <scope>NUCLEOTIDE SEQUENCE [LARGE SCALE GENOMIC DNA]</scope>
    <source>
        <strain evidence="3 4">GA33</strain>
    </source>
</reference>
<dbReference type="InterPro" id="IPR051082">
    <property type="entry name" value="Pentapeptide-BTB/POZ_domain"/>
</dbReference>
<dbReference type="AlphaFoldDB" id="L9VRW7"/>
<dbReference type="SUPFAM" id="SSF141571">
    <property type="entry name" value="Pentapeptide repeat-like"/>
    <property type="match status" value="1"/>
</dbReference>
<dbReference type="PANTHER" id="PTHR14136">
    <property type="entry name" value="BTB_POZ DOMAIN-CONTAINING PROTEIN KCTD9"/>
    <property type="match status" value="1"/>
</dbReference>
<dbReference type="Proteomes" id="UP000011599">
    <property type="component" value="Unassembled WGS sequence"/>
</dbReference>
<evidence type="ECO:0000313" key="3">
    <source>
        <dbReference type="EMBL" id="ELY39796.1"/>
    </source>
</evidence>
<sequence length="429" mass="46998">MGNKIDFEKVTLRDADLSDADLREANLSGADLSDADLSGADLRKADLSGANLKKTDLAGANLFETDLSDANLFEAKLSDADLVRANLSDARVIGADLSNVDTRDADLSDANLARADLSDAYLVNTDFSGAELRATDFSGAYLPEVDLSGVNLKSATFHNANLQEVILNRATLFRVDFRGAKLHGSLLGDARIDAETEFLGPPVNDGVRSPHTCAAIFSKPCCVYDPNYSGESDETNEDKAKSVYQALEELATRAAQTRLQSQCFVRRQDIQKDVYRKTLLNGPEQDSDETETIDSQPYLQSRLNSFEIRSIAGMRYARAKTARMTLLYGESPWRIIAWSVGFVVAVALVYPLNEWLRPIGEEPITYSRIAEEPTLFLESLYFSTLTFTTLGMGDYEPLGWGQAIATLNTAFGAILIALLVFVLGRRAAK</sequence>
<feature type="transmembrane region" description="Helical" evidence="1">
    <location>
        <begin position="399"/>
        <end position="423"/>
    </location>
</feature>